<name>A0A1E1XE77_9ACAR</name>
<comment type="similarity">
    <text evidence="1">Belongs to the PC-esterase family.</text>
</comment>
<accession>A0A1E1XE77</accession>
<proteinExistence type="evidence at transcript level"/>
<dbReference type="AlphaFoldDB" id="A0A1E1XE77"/>
<evidence type="ECO:0000256" key="1">
    <source>
        <dbReference type="ARBA" id="ARBA00037957"/>
    </source>
</evidence>
<dbReference type="SUPFAM" id="SSF52266">
    <property type="entry name" value="SGNH hydrolase"/>
    <property type="match status" value="1"/>
</dbReference>
<feature type="compositionally biased region" description="Basic residues" evidence="2">
    <location>
        <begin position="318"/>
        <end position="327"/>
    </location>
</feature>
<organism evidence="3">
    <name type="scientific">Amblyomma aureolatum</name>
    <dbReference type="NCBI Taxonomy" id="187763"/>
    <lineage>
        <taxon>Eukaryota</taxon>
        <taxon>Metazoa</taxon>
        <taxon>Ecdysozoa</taxon>
        <taxon>Arthropoda</taxon>
        <taxon>Chelicerata</taxon>
        <taxon>Arachnida</taxon>
        <taxon>Acari</taxon>
        <taxon>Parasitiformes</taxon>
        <taxon>Ixodida</taxon>
        <taxon>Ixodoidea</taxon>
        <taxon>Ixodidae</taxon>
        <taxon>Amblyomminae</taxon>
        <taxon>Amblyomma</taxon>
    </lineage>
</organism>
<dbReference type="Gene3D" id="3.40.50.1110">
    <property type="entry name" value="SGNH hydrolase"/>
    <property type="match status" value="1"/>
</dbReference>
<feature type="region of interest" description="Disordered" evidence="2">
    <location>
        <begin position="307"/>
        <end position="393"/>
    </location>
</feature>
<dbReference type="EMBL" id="GFAC01001614">
    <property type="protein sequence ID" value="JAT97574.1"/>
    <property type="molecule type" value="mRNA"/>
</dbReference>
<dbReference type="PANTHER" id="PTHR14469:SF0">
    <property type="entry name" value="FAMILY WITH SEQUENCE SIMILARITY 113"/>
    <property type="match status" value="1"/>
</dbReference>
<dbReference type="PANTHER" id="PTHR14469">
    <property type="entry name" value="SARCOMA ANTIGEN NY-SAR-23"/>
    <property type="match status" value="1"/>
</dbReference>
<protein>
    <submittedName>
        <fullName evidence="3">Uncharacterized protein</fullName>
    </submittedName>
</protein>
<reference evidence="3" key="1">
    <citation type="journal article" date="2017" name="Front. Cell. Infect. Microbiol.">
        <title>The Distinct Transcriptional Response of the Midgut of Amblyomma sculptum and Amblyomma aureolatum Ticks to Rickettsia rickettsii Correlates to Their Differences in Susceptibility to Infection.</title>
        <authorList>
            <person name="Martins L.A."/>
            <person name="Galletti M.F.B.M."/>
            <person name="Ribeiro J.M."/>
            <person name="Fujita A."/>
            <person name="Costa F.B."/>
            <person name="Labruna M.B."/>
            <person name="Daffre S."/>
            <person name="Fogaca A.C."/>
        </authorList>
    </citation>
    <scope>NUCLEOTIDE SEQUENCE</scope>
</reference>
<evidence type="ECO:0000256" key="2">
    <source>
        <dbReference type="SAM" id="MobiDB-lite"/>
    </source>
</evidence>
<sequence length="411" mass="47477">MPSVFSSGDVRSLLNGKRVALMGCSNVRATYKDLLCLYQFDQLISNQRLKTKMEKSCFGDILICHGKKTNGRDYLEERIFKMHDTTISFYFLTRIYSDYVKSIITRMEASPPDIIMVGSCLWDITRWGPGGVKEYKKNLHRFFLELNQRLPSHTLVMWLTTAPLAQDVRGGFLIPQLEFLKYSLRYHVLEANYFCREIADKFGFDVVDIHYHLRMLLEHRAEDGIHWMPLAVRLCTNVVLTHIAISWGKPLPRSYGFLTDMEKKILQADKRIDDMSEEDTANESILPADLSFSAIFGSDERIMKEVIRNATNAPPAKSRPKARRGNWRSRFCGGKFHPFQHQQSHSSDERQQGYYNGGRGSHDSHNQGQRQGPRSNQRYNPQDQREGFWQDLGDGMVPCTSHIGQHQPVMF</sequence>
<dbReference type="InterPro" id="IPR036514">
    <property type="entry name" value="SGNH_hydro_sf"/>
</dbReference>
<evidence type="ECO:0000313" key="3">
    <source>
        <dbReference type="EMBL" id="JAT97574.1"/>
    </source>
</evidence>
<feature type="compositionally biased region" description="Polar residues" evidence="2">
    <location>
        <begin position="366"/>
        <end position="382"/>
    </location>
</feature>